<feature type="transmembrane region" description="Helical" evidence="6">
    <location>
        <begin position="158"/>
        <end position="178"/>
    </location>
</feature>
<dbReference type="PANTHER" id="PTHR30250:SF11">
    <property type="entry name" value="O-ANTIGEN TRANSPORTER-RELATED"/>
    <property type="match status" value="1"/>
</dbReference>
<comment type="caution">
    <text evidence="7">The sequence shown here is derived from an EMBL/GenBank/DDBJ whole genome shotgun (WGS) entry which is preliminary data.</text>
</comment>
<gene>
    <name evidence="7" type="ORF">GCM10011387_26060</name>
</gene>
<sequence>MAAFGMLTMALLYRALSLKDIGLYVFFMAIFGLIDTLRSGFLTTSFIKFYSGTNDFRAREVAGSAWAIALFITAILVLVNAVIYILPLTITDQGILLLVNYFSFISIATLPTFMSSLVLQADRRFDRYLWVRLINQVLFTGTVVVLMTMNSANLQTVIISYTLCNLITSIIIMVFGWSRIKSLRYTTKQAIKQLFDFGKYSVGTYVSSNLFKVIDTFFISYFLGPAALAIYNLSGKLIQLVEMPLLSFASSGMPSLSGYYNNNEKDNMMYVMKKMIGIVSIMILIIALLSIVFAEPIILLIGGEKYLETEAVNLLRIFMIMTVLYPADRYFGLTLDVIHMPKINFYKILCMLAVNLIADYIGILLFKSVYAIGIANIFPLVLSILIAYVPLNKYNSFNFWNMYVIGYTEMKFILKRSYNSLFFN</sequence>
<reference evidence="7" key="1">
    <citation type="journal article" date="2014" name="Int. J. Syst. Evol. Microbiol.">
        <title>Complete genome sequence of Corynebacterium casei LMG S-19264T (=DSM 44701T), isolated from a smear-ripened cheese.</title>
        <authorList>
            <consortium name="US DOE Joint Genome Institute (JGI-PGF)"/>
            <person name="Walter F."/>
            <person name="Albersmeier A."/>
            <person name="Kalinowski J."/>
            <person name="Ruckert C."/>
        </authorList>
    </citation>
    <scope>NUCLEOTIDE SEQUENCE</scope>
    <source>
        <strain evidence="7">CGMCC 1.15343</strain>
    </source>
</reference>
<feature type="transmembrane region" description="Helical" evidence="6">
    <location>
        <begin position="98"/>
        <end position="121"/>
    </location>
</feature>
<keyword evidence="3 6" id="KW-0812">Transmembrane</keyword>
<organism evidence="7 8">
    <name type="scientific">Pedobacter quisquiliarum</name>
    <dbReference type="NCBI Taxonomy" id="1834438"/>
    <lineage>
        <taxon>Bacteria</taxon>
        <taxon>Pseudomonadati</taxon>
        <taxon>Bacteroidota</taxon>
        <taxon>Sphingobacteriia</taxon>
        <taxon>Sphingobacteriales</taxon>
        <taxon>Sphingobacteriaceae</taxon>
        <taxon>Pedobacter</taxon>
    </lineage>
</organism>
<feature type="transmembrane region" description="Helical" evidence="6">
    <location>
        <begin position="313"/>
        <end position="331"/>
    </location>
</feature>
<evidence type="ECO:0000256" key="6">
    <source>
        <dbReference type="SAM" id="Phobius"/>
    </source>
</evidence>
<feature type="transmembrane region" description="Helical" evidence="6">
    <location>
        <begin position="275"/>
        <end position="301"/>
    </location>
</feature>
<protein>
    <recommendedName>
        <fullName evidence="9">Membrane protein involved in the export of O-antigen and teichoic acid</fullName>
    </recommendedName>
</protein>
<evidence type="ECO:0000256" key="1">
    <source>
        <dbReference type="ARBA" id="ARBA00004651"/>
    </source>
</evidence>
<evidence type="ECO:0000256" key="2">
    <source>
        <dbReference type="ARBA" id="ARBA00022475"/>
    </source>
</evidence>
<evidence type="ECO:0000313" key="7">
    <source>
        <dbReference type="EMBL" id="GGC71358.1"/>
    </source>
</evidence>
<feature type="transmembrane region" description="Helical" evidence="6">
    <location>
        <begin position="369"/>
        <end position="391"/>
    </location>
</feature>
<evidence type="ECO:0000256" key="5">
    <source>
        <dbReference type="ARBA" id="ARBA00023136"/>
    </source>
</evidence>
<feature type="transmembrane region" description="Helical" evidence="6">
    <location>
        <begin position="133"/>
        <end position="152"/>
    </location>
</feature>
<dbReference type="AlphaFoldDB" id="A0A916UG84"/>
<accession>A0A916UG84</accession>
<dbReference type="EMBL" id="BMIL01000009">
    <property type="protein sequence ID" value="GGC71358.1"/>
    <property type="molecule type" value="Genomic_DNA"/>
</dbReference>
<dbReference type="PANTHER" id="PTHR30250">
    <property type="entry name" value="PST FAMILY PREDICTED COLANIC ACID TRANSPORTER"/>
    <property type="match status" value="1"/>
</dbReference>
<feature type="transmembrane region" description="Helical" evidence="6">
    <location>
        <begin position="27"/>
        <end position="49"/>
    </location>
</feature>
<dbReference type="GO" id="GO:0005886">
    <property type="term" value="C:plasma membrane"/>
    <property type="evidence" value="ECO:0007669"/>
    <property type="project" value="UniProtKB-SubCell"/>
</dbReference>
<dbReference type="InterPro" id="IPR050833">
    <property type="entry name" value="Poly_Biosynth_Transport"/>
</dbReference>
<keyword evidence="4 6" id="KW-1133">Transmembrane helix</keyword>
<feature type="transmembrane region" description="Helical" evidence="6">
    <location>
        <begin position="61"/>
        <end position="86"/>
    </location>
</feature>
<evidence type="ECO:0008006" key="9">
    <source>
        <dbReference type="Google" id="ProtNLM"/>
    </source>
</evidence>
<evidence type="ECO:0000256" key="3">
    <source>
        <dbReference type="ARBA" id="ARBA00022692"/>
    </source>
</evidence>
<dbReference type="Proteomes" id="UP000651668">
    <property type="component" value="Unassembled WGS sequence"/>
</dbReference>
<dbReference type="Pfam" id="PF13440">
    <property type="entry name" value="Polysacc_synt_3"/>
    <property type="match status" value="1"/>
</dbReference>
<feature type="transmembrane region" description="Helical" evidence="6">
    <location>
        <begin position="343"/>
        <end position="363"/>
    </location>
</feature>
<evidence type="ECO:0000256" key="4">
    <source>
        <dbReference type="ARBA" id="ARBA00022989"/>
    </source>
</evidence>
<name>A0A916UG84_9SPHI</name>
<evidence type="ECO:0000313" key="8">
    <source>
        <dbReference type="Proteomes" id="UP000651668"/>
    </source>
</evidence>
<keyword evidence="8" id="KW-1185">Reference proteome</keyword>
<proteinExistence type="predicted"/>
<comment type="subcellular location">
    <subcellularLocation>
        <location evidence="1">Cell membrane</location>
        <topology evidence="1">Multi-pass membrane protein</topology>
    </subcellularLocation>
</comment>
<keyword evidence="2" id="KW-1003">Cell membrane</keyword>
<keyword evidence="5 6" id="KW-0472">Membrane</keyword>
<reference evidence="7" key="2">
    <citation type="submission" date="2020-09" db="EMBL/GenBank/DDBJ databases">
        <authorList>
            <person name="Sun Q."/>
            <person name="Zhou Y."/>
        </authorList>
    </citation>
    <scope>NUCLEOTIDE SEQUENCE</scope>
    <source>
        <strain evidence="7">CGMCC 1.15343</strain>
    </source>
</reference>